<evidence type="ECO:0000256" key="4">
    <source>
        <dbReference type="ARBA" id="ARBA00023204"/>
    </source>
</evidence>
<evidence type="ECO:0000256" key="3">
    <source>
        <dbReference type="ARBA" id="ARBA00022801"/>
    </source>
</evidence>
<feature type="compositionally biased region" description="Basic and acidic residues" evidence="9">
    <location>
        <begin position="29"/>
        <end position="45"/>
    </location>
</feature>
<dbReference type="PANTHER" id="PTHR43286:SF1">
    <property type="entry name" value="ENDONUCLEASE III-LIKE PROTEIN 1"/>
    <property type="match status" value="1"/>
</dbReference>
<keyword evidence="5 8" id="KW-0456">Lyase</keyword>
<protein>
    <recommendedName>
        <fullName evidence="8">Endonuclease III homolog</fullName>
        <ecNumber evidence="8">3.2.2.-</ecNumber>
        <ecNumber evidence="8">4.2.99.18</ecNumber>
    </recommendedName>
    <alternativeName>
        <fullName evidence="8">Bifunctional DNA N-glycosylase/DNA-(apurinic or apyrimidinic site) lyase</fullName>
        <shortName evidence="8">DNA glycosylase/AP lyase</shortName>
    </alternativeName>
</protein>
<name>A0AAD7NL50_9AGAR</name>
<dbReference type="GO" id="GO:0006289">
    <property type="term" value="P:nucleotide-excision repair"/>
    <property type="evidence" value="ECO:0007669"/>
    <property type="project" value="TreeGrafter"/>
</dbReference>
<comment type="catalytic activity">
    <reaction evidence="7 8">
        <text>2'-deoxyribonucleotide-(2'-deoxyribose 5'-phosphate)-2'-deoxyribonucleotide-DNA = a 3'-end 2'-deoxyribonucleotide-(2,3-dehydro-2,3-deoxyribose 5'-phosphate)-DNA + a 5'-end 5'-phospho-2'-deoxyribonucleoside-DNA + H(+)</text>
        <dbReference type="Rhea" id="RHEA:66592"/>
        <dbReference type="Rhea" id="RHEA-COMP:13180"/>
        <dbReference type="Rhea" id="RHEA-COMP:16897"/>
        <dbReference type="Rhea" id="RHEA-COMP:17067"/>
        <dbReference type="ChEBI" id="CHEBI:15378"/>
        <dbReference type="ChEBI" id="CHEBI:136412"/>
        <dbReference type="ChEBI" id="CHEBI:157695"/>
        <dbReference type="ChEBI" id="CHEBI:167181"/>
        <dbReference type="EC" id="4.2.99.18"/>
    </reaction>
</comment>
<dbReference type="InterPro" id="IPR011257">
    <property type="entry name" value="DNA_glycosylase"/>
</dbReference>
<keyword evidence="2 8" id="KW-0227">DNA damage</keyword>
<accession>A0AAD7NL50</accession>
<dbReference type="GO" id="GO:0000703">
    <property type="term" value="F:oxidized pyrimidine nucleobase lesion DNA N-glycosylase activity"/>
    <property type="evidence" value="ECO:0007669"/>
    <property type="project" value="UniProtKB-UniRule"/>
</dbReference>
<dbReference type="EC" id="3.2.2.-" evidence="8"/>
<evidence type="ECO:0000256" key="9">
    <source>
        <dbReference type="SAM" id="MobiDB-lite"/>
    </source>
</evidence>
<comment type="subcellular location">
    <subcellularLocation>
        <location evidence="8">Nucleus</location>
    </subcellularLocation>
    <subcellularLocation>
        <location evidence="8">Mitochondrion</location>
    </subcellularLocation>
</comment>
<dbReference type="AlphaFoldDB" id="A0AAD7NL50"/>
<feature type="region of interest" description="Disordered" evidence="9">
    <location>
        <begin position="1"/>
        <end position="94"/>
    </location>
</feature>
<comment type="similarity">
    <text evidence="1 8">Belongs to the Nth/MutY family.</text>
</comment>
<dbReference type="GO" id="GO:0003677">
    <property type="term" value="F:DNA binding"/>
    <property type="evidence" value="ECO:0007669"/>
    <property type="project" value="UniProtKB-UniRule"/>
</dbReference>
<dbReference type="InterPro" id="IPR030841">
    <property type="entry name" value="NTH1"/>
</dbReference>
<keyword evidence="3 8" id="KW-0378">Hydrolase</keyword>
<evidence type="ECO:0000256" key="5">
    <source>
        <dbReference type="ARBA" id="ARBA00023239"/>
    </source>
</evidence>
<dbReference type="Gene3D" id="1.10.1670.10">
    <property type="entry name" value="Helix-hairpin-Helix base-excision DNA repair enzymes (C-terminal)"/>
    <property type="match status" value="1"/>
</dbReference>
<evidence type="ECO:0000256" key="2">
    <source>
        <dbReference type="ARBA" id="ARBA00022763"/>
    </source>
</evidence>
<keyword evidence="8" id="KW-0539">Nucleus</keyword>
<dbReference type="FunFam" id="1.10.340.30:FF:000001">
    <property type="entry name" value="Endonuclease III"/>
    <property type="match status" value="1"/>
</dbReference>
<dbReference type="PANTHER" id="PTHR43286">
    <property type="entry name" value="ENDONUCLEASE III-LIKE PROTEIN 1"/>
    <property type="match status" value="1"/>
</dbReference>
<dbReference type="GO" id="GO:0005739">
    <property type="term" value="C:mitochondrion"/>
    <property type="evidence" value="ECO:0007669"/>
    <property type="project" value="UniProtKB-SubCell"/>
</dbReference>
<keyword evidence="6 8" id="KW-0326">Glycosidase</keyword>
<reference evidence="11" key="1">
    <citation type="submission" date="2023-03" db="EMBL/GenBank/DDBJ databases">
        <title>Massive genome expansion in bonnet fungi (Mycena s.s.) driven by repeated elements and novel gene families across ecological guilds.</title>
        <authorList>
            <consortium name="Lawrence Berkeley National Laboratory"/>
            <person name="Harder C.B."/>
            <person name="Miyauchi S."/>
            <person name="Viragh M."/>
            <person name="Kuo A."/>
            <person name="Thoen E."/>
            <person name="Andreopoulos B."/>
            <person name="Lu D."/>
            <person name="Skrede I."/>
            <person name="Drula E."/>
            <person name="Henrissat B."/>
            <person name="Morin E."/>
            <person name="Kohler A."/>
            <person name="Barry K."/>
            <person name="LaButti K."/>
            <person name="Morin E."/>
            <person name="Salamov A."/>
            <person name="Lipzen A."/>
            <person name="Mereny Z."/>
            <person name="Hegedus B."/>
            <person name="Baldrian P."/>
            <person name="Stursova M."/>
            <person name="Weitz H."/>
            <person name="Taylor A."/>
            <person name="Grigoriev I.V."/>
            <person name="Nagy L.G."/>
            <person name="Martin F."/>
            <person name="Kauserud H."/>
        </authorList>
    </citation>
    <scope>NUCLEOTIDE SEQUENCE</scope>
    <source>
        <strain evidence="11">CBHHK182m</strain>
    </source>
</reference>
<evidence type="ECO:0000256" key="7">
    <source>
        <dbReference type="ARBA" id="ARBA00044632"/>
    </source>
</evidence>
<dbReference type="InterPro" id="IPR004036">
    <property type="entry name" value="Endonuclease-III-like_CS2"/>
</dbReference>
<evidence type="ECO:0000313" key="11">
    <source>
        <dbReference type="EMBL" id="KAJ7765746.1"/>
    </source>
</evidence>
<sequence>MAGLQRTSPRLKARVSPYNSGVTLYKMESSPHPDPPARQKRVKLEEDPEEAGPSTLGPSSSRDDSQSPSKKPALKSPQKSKTKTLYKKALATPHPAPERWREVYDCIKEMRKEGNAPVDTMGCHMAQQHETDPKNKRFVTLVSLMLSPQTKDQVTDAAVGKLRVALGGSVSLDAVLAADPTVISEAINKVGMWRVKTKHIKLAAEKLRDEFDGDVPNTIEGLISLPGVGPKIGFLALQNAWNINTGIGVDVHVLRITRLLGWHKADNPEDARISLESWLPTELQRDINPLLVGFGQTICPANSPRCGECALSSAGLCPSSKRCATDIL</sequence>
<feature type="domain" description="HhH-GPD" evidence="10">
    <location>
        <begin position="146"/>
        <end position="297"/>
    </location>
</feature>
<evidence type="ECO:0000259" key="10">
    <source>
        <dbReference type="SMART" id="SM00478"/>
    </source>
</evidence>
<dbReference type="CDD" id="cd00056">
    <property type="entry name" value="ENDO3c"/>
    <property type="match status" value="1"/>
</dbReference>
<comment type="caution">
    <text evidence="11">The sequence shown here is derived from an EMBL/GenBank/DDBJ whole genome shotgun (WGS) entry which is preliminary data.</text>
</comment>
<proteinExistence type="inferred from homology"/>
<dbReference type="HAMAP" id="MF_03183">
    <property type="entry name" value="Endonuclease_III_Nth"/>
    <property type="match status" value="1"/>
</dbReference>
<dbReference type="InterPro" id="IPR003265">
    <property type="entry name" value="HhH-GPD_domain"/>
</dbReference>
<keyword evidence="12" id="KW-1185">Reference proteome</keyword>
<dbReference type="SMART" id="SM00478">
    <property type="entry name" value="ENDO3c"/>
    <property type="match status" value="1"/>
</dbReference>
<dbReference type="GO" id="GO:0006285">
    <property type="term" value="P:base-excision repair, AP site formation"/>
    <property type="evidence" value="ECO:0007669"/>
    <property type="project" value="UniProtKB-UniRule"/>
</dbReference>
<dbReference type="InterPro" id="IPR023170">
    <property type="entry name" value="HhH_base_excis_C"/>
</dbReference>
<evidence type="ECO:0000313" key="12">
    <source>
        <dbReference type="Proteomes" id="UP001215598"/>
    </source>
</evidence>
<dbReference type="GO" id="GO:0140078">
    <property type="term" value="F:class I DNA-(apurinic or apyrimidinic site) endonuclease activity"/>
    <property type="evidence" value="ECO:0007669"/>
    <property type="project" value="UniProtKB-EC"/>
</dbReference>
<comment type="caution">
    <text evidence="8">Lacks conserved residue(s) required for the propagation of feature annotation.</text>
</comment>
<evidence type="ECO:0000256" key="8">
    <source>
        <dbReference type="HAMAP-Rule" id="MF_03183"/>
    </source>
</evidence>
<dbReference type="EC" id="4.2.99.18" evidence="8"/>
<keyword evidence="4 8" id="KW-0234">DNA repair</keyword>
<evidence type="ECO:0000256" key="1">
    <source>
        <dbReference type="ARBA" id="ARBA00008343"/>
    </source>
</evidence>
<dbReference type="PROSITE" id="PS01155">
    <property type="entry name" value="ENDONUCLEASE_III_2"/>
    <property type="match status" value="1"/>
</dbReference>
<dbReference type="EMBL" id="JARKIB010000025">
    <property type="protein sequence ID" value="KAJ7765746.1"/>
    <property type="molecule type" value="Genomic_DNA"/>
</dbReference>
<organism evidence="11 12">
    <name type="scientific">Mycena metata</name>
    <dbReference type="NCBI Taxonomy" id="1033252"/>
    <lineage>
        <taxon>Eukaryota</taxon>
        <taxon>Fungi</taxon>
        <taxon>Dikarya</taxon>
        <taxon>Basidiomycota</taxon>
        <taxon>Agaricomycotina</taxon>
        <taxon>Agaricomycetes</taxon>
        <taxon>Agaricomycetidae</taxon>
        <taxon>Agaricales</taxon>
        <taxon>Marasmiineae</taxon>
        <taxon>Mycenaceae</taxon>
        <taxon>Mycena</taxon>
    </lineage>
</organism>
<evidence type="ECO:0000256" key="6">
    <source>
        <dbReference type="ARBA" id="ARBA00023295"/>
    </source>
</evidence>
<dbReference type="Pfam" id="PF00730">
    <property type="entry name" value="HhH-GPD"/>
    <property type="match status" value="1"/>
</dbReference>
<dbReference type="GO" id="GO:0005634">
    <property type="term" value="C:nucleus"/>
    <property type="evidence" value="ECO:0007669"/>
    <property type="project" value="UniProtKB-SubCell"/>
</dbReference>
<keyword evidence="8" id="KW-0496">Mitochondrion</keyword>
<dbReference type="Gene3D" id="1.10.340.30">
    <property type="entry name" value="Hypothetical protein, domain 2"/>
    <property type="match status" value="1"/>
</dbReference>
<comment type="function">
    <text evidence="8">Bifunctional DNA N-glycosylase with associated apurinic/apyrimidinic (AP) lyase function that catalyzes the first step in base excision repair (BER), the primary repair pathway for the repair of oxidative DNA damage. The DNA N-glycosylase activity releases the damaged DNA base from DNA by cleaving the N-glycosidic bond, leaving an AP site. The AP lyase activity cleaves the phosphodiester bond 3' to the AP site by a beta-elimination. Primarily recognizes and repairs oxidative base damage of pyrimidines.</text>
</comment>
<dbReference type="SUPFAM" id="SSF48150">
    <property type="entry name" value="DNA-glycosylase"/>
    <property type="match status" value="1"/>
</dbReference>
<dbReference type="Proteomes" id="UP001215598">
    <property type="component" value="Unassembled WGS sequence"/>
</dbReference>
<gene>
    <name evidence="8" type="primary">NTH1</name>
    <name evidence="11" type="ORF">B0H16DRAFT_1524262</name>
</gene>